<gene>
    <name evidence="4" type="ORF">GCM10011409_38370</name>
</gene>
<evidence type="ECO:0000256" key="1">
    <source>
        <dbReference type="PROSITE-ProRule" id="PRU00285"/>
    </source>
</evidence>
<name>A0A9W5X7K0_9BACI</name>
<organism evidence="4 5">
    <name type="scientific">Lentibacillus populi</name>
    <dbReference type="NCBI Taxonomy" id="1827502"/>
    <lineage>
        <taxon>Bacteria</taxon>
        <taxon>Bacillati</taxon>
        <taxon>Bacillota</taxon>
        <taxon>Bacilli</taxon>
        <taxon>Bacillales</taxon>
        <taxon>Bacillaceae</taxon>
        <taxon>Lentibacillus</taxon>
    </lineage>
</organism>
<dbReference type="Proteomes" id="UP000621492">
    <property type="component" value="Unassembled WGS sequence"/>
</dbReference>
<sequence>MSEKKDNQPRRFERPQFNHLLDQIDSFFNDSFNHFNSFINKRSIRVNMRETKSNVIVEAELPGYKRDQIQLEIIGNQLRITAEDTSTYEEKNDKSMFYNKEHSFQRAERLITLPFTVSEKDTKAALNNGILKITIPKKNESRKFIDINDPKEKR</sequence>
<evidence type="ECO:0000313" key="4">
    <source>
        <dbReference type="EMBL" id="GGB57172.1"/>
    </source>
</evidence>
<evidence type="ECO:0000313" key="5">
    <source>
        <dbReference type="Proteomes" id="UP000621492"/>
    </source>
</evidence>
<protein>
    <submittedName>
        <fullName evidence="4">Heat-shock protein</fullName>
    </submittedName>
</protein>
<dbReference type="CDD" id="cd06464">
    <property type="entry name" value="ACD_sHsps-like"/>
    <property type="match status" value="1"/>
</dbReference>
<dbReference type="InterPro" id="IPR008978">
    <property type="entry name" value="HSP20-like_chaperone"/>
</dbReference>
<reference evidence="4" key="1">
    <citation type="journal article" date="2014" name="Int. J. Syst. Evol. Microbiol.">
        <title>Complete genome sequence of Corynebacterium casei LMG S-19264T (=DSM 44701T), isolated from a smear-ripened cheese.</title>
        <authorList>
            <consortium name="US DOE Joint Genome Institute (JGI-PGF)"/>
            <person name="Walter F."/>
            <person name="Albersmeier A."/>
            <person name="Kalinowski J."/>
            <person name="Ruckert C."/>
        </authorList>
    </citation>
    <scope>NUCLEOTIDE SEQUENCE</scope>
    <source>
        <strain evidence="4">CGMCC 1.15454</strain>
    </source>
</reference>
<dbReference type="InterPro" id="IPR031107">
    <property type="entry name" value="Small_HSP"/>
</dbReference>
<reference evidence="4" key="2">
    <citation type="submission" date="2020-09" db="EMBL/GenBank/DDBJ databases">
        <authorList>
            <person name="Sun Q."/>
            <person name="Zhou Y."/>
        </authorList>
    </citation>
    <scope>NUCLEOTIDE SEQUENCE</scope>
    <source>
        <strain evidence="4">CGMCC 1.15454</strain>
    </source>
</reference>
<accession>A0A9W5X7K0</accession>
<dbReference type="SUPFAM" id="SSF49764">
    <property type="entry name" value="HSP20-like chaperones"/>
    <property type="match status" value="1"/>
</dbReference>
<keyword evidence="5" id="KW-1185">Reference proteome</keyword>
<dbReference type="PROSITE" id="PS01031">
    <property type="entry name" value="SHSP"/>
    <property type="match status" value="1"/>
</dbReference>
<comment type="caution">
    <text evidence="4">The sequence shown here is derived from an EMBL/GenBank/DDBJ whole genome shotgun (WGS) entry which is preliminary data.</text>
</comment>
<dbReference type="PANTHER" id="PTHR11527">
    <property type="entry name" value="HEAT-SHOCK PROTEIN 20 FAMILY MEMBER"/>
    <property type="match status" value="1"/>
</dbReference>
<dbReference type="InterPro" id="IPR002068">
    <property type="entry name" value="A-crystallin/Hsp20_dom"/>
</dbReference>
<proteinExistence type="inferred from homology"/>
<dbReference type="RefSeq" id="WP_188725710.1">
    <property type="nucleotide sequence ID" value="NZ_BMJD01000045.1"/>
</dbReference>
<evidence type="ECO:0000259" key="3">
    <source>
        <dbReference type="PROSITE" id="PS01031"/>
    </source>
</evidence>
<dbReference type="EMBL" id="BMJD01000045">
    <property type="protein sequence ID" value="GGB57172.1"/>
    <property type="molecule type" value="Genomic_DNA"/>
</dbReference>
<dbReference type="AlphaFoldDB" id="A0A9W5X7K0"/>
<dbReference type="Gene3D" id="2.60.40.790">
    <property type="match status" value="1"/>
</dbReference>
<evidence type="ECO:0000256" key="2">
    <source>
        <dbReference type="RuleBase" id="RU003616"/>
    </source>
</evidence>
<comment type="similarity">
    <text evidence="1 2">Belongs to the small heat shock protein (HSP20) family.</text>
</comment>
<feature type="domain" description="SHSP" evidence="3">
    <location>
        <begin position="37"/>
        <end position="150"/>
    </location>
</feature>
<dbReference type="Pfam" id="PF00011">
    <property type="entry name" value="HSP20"/>
    <property type="match status" value="1"/>
</dbReference>